<dbReference type="EMBL" id="MU155321">
    <property type="protein sequence ID" value="KAF9475724.1"/>
    <property type="molecule type" value="Genomic_DNA"/>
</dbReference>
<proteinExistence type="predicted"/>
<comment type="caution">
    <text evidence="1">The sequence shown here is derived from an EMBL/GenBank/DDBJ whole genome shotgun (WGS) entry which is preliminary data.</text>
</comment>
<evidence type="ECO:0000313" key="2">
    <source>
        <dbReference type="Proteomes" id="UP000807469"/>
    </source>
</evidence>
<name>A0A9P5YW91_9AGAR</name>
<dbReference type="Proteomes" id="UP000807469">
    <property type="component" value="Unassembled WGS sequence"/>
</dbReference>
<evidence type="ECO:0000313" key="1">
    <source>
        <dbReference type="EMBL" id="KAF9475724.1"/>
    </source>
</evidence>
<protein>
    <submittedName>
        <fullName evidence="1">Uncharacterized protein</fullName>
    </submittedName>
</protein>
<dbReference type="GO" id="GO:0042720">
    <property type="term" value="C:mitochondrial inner membrane peptidase complex"/>
    <property type="evidence" value="ECO:0007669"/>
    <property type="project" value="InterPro"/>
</dbReference>
<dbReference type="InterPro" id="IPR024645">
    <property type="entry name" value="Mitochondr_Som1"/>
</dbReference>
<accession>A0A9P5YW91</accession>
<organism evidence="1 2">
    <name type="scientific">Pholiota conissans</name>
    <dbReference type="NCBI Taxonomy" id="109636"/>
    <lineage>
        <taxon>Eukaryota</taxon>
        <taxon>Fungi</taxon>
        <taxon>Dikarya</taxon>
        <taxon>Basidiomycota</taxon>
        <taxon>Agaricomycotina</taxon>
        <taxon>Agaricomycetes</taxon>
        <taxon>Agaricomycetidae</taxon>
        <taxon>Agaricales</taxon>
        <taxon>Agaricineae</taxon>
        <taxon>Strophariaceae</taxon>
        <taxon>Pholiota</taxon>
    </lineage>
</organism>
<keyword evidence="2" id="KW-1185">Reference proteome</keyword>
<dbReference type="Pfam" id="PF11093">
    <property type="entry name" value="Mitochondr_Som1"/>
    <property type="match status" value="1"/>
</dbReference>
<dbReference type="OrthoDB" id="3983163at2759"/>
<dbReference type="AlphaFoldDB" id="A0A9P5YW91"/>
<reference evidence="1" key="1">
    <citation type="submission" date="2020-11" db="EMBL/GenBank/DDBJ databases">
        <authorList>
            <consortium name="DOE Joint Genome Institute"/>
            <person name="Ahrendt S."/>
            <person name="Riley R."/>
            <person name="Andreopoulos W."/>
            <person name="Labutti K."/>
            <person name="Pangilinan J."/>
            <person name="Ruiz-Duenas F.J."/>
            <person name="Barrasa J.M."/>
            <person name="Sanchez-Garcia M."/>
            <person name="Camarero S."/>
            <person name="Miyauchi S."/>
            <person name="Serrano A."/>
            <person name="Linde D."/>
            <person name="Babiker R."/>
            <person name="Drula E."/>
            <person name="Ayuso-Fernandez I."/>
            <person name="Pacheco R."/>
            <person name="Padilla G."/>
            <person name="Ferreira P."/>
            <person name="Barriuso J."/>
            <person name="Kellner H."/>
            <person name="Castanera R."/>
            <person name="Alfaro M."/>
            <person name="Ramirez L."/>
            <person name="Pisabarro A.G."/>
            <person name="Kuo A."/>
            <person name="Tritt A."/>
            <person name="Lipzen A."/>
            <person name="He G."/>
            <person name="Yan M."/>
            <person name="Ng V."/>
            <person name="Cullen D."/>
            <person name="Martin F."/>
            <person name="Rosso M.-N."/>
            <person name="Henrissat B."/>
            <person name="Hibbett D."/>
            <person name="Martinez A.T."/>
            <person name="Grigoriev I.V."/>
        </authorList>
    </citation>
    <scope>NUCLEOTIDE SEQUENCE</scope>
    <source>
        <strain evidence="1">CIRM-BRFM 674</strain>
    </source>
</reference>
<gene>
    <name evidence="1" type="ORF">BDN70DRAFT_883350</name>
</gene>
<sequence length="111" mass="12628">MTISRDLTPKKSECRIAEIVQHTCHLAPNRRGEQIMQCFPILRIFRLCKGQPAVEITKFVNVDPKDGGIEIPAGFRTKAIQARPWREVIRYDHSDGLDDLQYPGSRSPPTV</sequence>